<dbReference type="Pfam" id="PF07686">
    <property type="entry name" value="V-set"/>
    <property type="match status" value="1"/>
</dbReference>
<dbReference type="PANTHER" id="PTHR25466:SF14">
    <property type="entry name" value="BUTYROPHILIN SUBFAMILY 2 MEMBER A2-LIKE-RELATED"/>
    <property type="match status" value="1"/>
</dbReference>
<dbReference type="GO" id="GO:0042102">
    <property type="term" value="P:positive regulation of T cell proliferation"/>
    <property type="evidence" value="ECO:0007669"/>
    <property type="project" value="TreeGrafter"/>
</dbReference>
<protein>
    <recommendedName>
        <fullName evidence="11">Ig-like domain-containing protein</fullName>
    </recommendedName>
</protein>
<dbReference type="SUPFAM" id="SSF48726">
    <property type="entry name" value="Immunoglobulin"/>
    <property type="match status" value="1"/>
</dbReference>
<evidence type="ECO:0000259" key="11">
    <source>
        <dbReference type="PROSITE" id="PS50835"/>
    </source>
</evidence>
<comment type="subcellular location">
    <subcellularLocation>
        <location evidence="1">Cell membrane</location>
        <topology evidence="1">Single-pass type I membrane protein</topology>
    </subcellularLocation>
</comment>
<keyword evidence="13" id="KW-1185">Reference proteome</keyword>
<dbReference type="Gene3D" id="2.60.40.10">
    <property type="entry name" value="Immunoglobulins"/>
    <property type="match status" value="1"/>
</dbReference>
<keyword evidence="9" id="KW-0325">Glycoprotein</keyword>
<keyword evidence="10" id="KW-0393">Immunoglobulin domain</keyword>
<dbReference type="AlphaFoldDB" id="A0A8C8RIM1"/>
<keyword evidence="5" id="KW-1133">Transmembrane helix</keyword>
<dbReference type="GO" id="GO:0042130">
    <property type="term" value="P:negative regulation of T cell proliferation"/>
    <property type="evidence" value="ECO:0007669"/>
    <property type="project" value="TreeGrafter"/>
</dbReference>
<dbReference type="PANTHER" id="PTHR25466">
    <property type="entry name" value="T-LYMPHOCYTE ACTIVATION ANTIGEN"/>
    <property type="match status" value="1"/>
</dbReference>
<name>A0A8C8RIM1_9SAUR</name>
<dbReference type="GO" id="GO:0007166">
    <property type="term" value="P:cell surface receptor signaling pathway"/>
    <property type="evidence" value="ECO:0007669"/>
    <property type="project" value="TreeGrafter"/>
</dbReference>
<dbReference type="InterPro" id="IPR036179">
    <property type="entry name" value="Ig-like_dom_sf"/>
</dbReference>
<evidence type="ECO:0000256" key="7">
    <source>
        <dbReference type="ARBA" id="ARBA00023157"/>
    </source>
</evidence>
<evidence type="ECO:0000313" key="12">
    <source>
        <dbReference type="Ensembl" id="ENSPCEP00000005280.1"/>
    </source>
</evidence>
<dbReference type="GO" id="GO:0071222">
    <property type="term" value="P:cellular response to lipopolysaccharide"/>
    <property type="evidence" value="ECO:0007669"/>
    <property type="project" value="TreeGrafter"/>
</dbReference>
<dbReference type="GO" id="GO:0009897">
    <property type="term" value="C:external side of plasma membrane"/>
    <property type="evidence" value="ECO:0007669"/>
    <property type="project" value="TreeGrafter"/>
</dbReference>
<evidence type="ECO:0000256" key="10">
    <source>
        <dbReference type="ARBA" id="ARBA00023319"/>
    </source>
</evidence>
<dbReference type="InterPro" id="IPR007110">
    <property type="entry name" value="Ig-like_dom"/>
</dbReference>
<dbReference type="InterPro" id="IPR051713">
    <property type="entry name" value="T-cell_Activation_Regulation"/>
</dbReference>
<reference evidence="12" key="1">
    <citation type="submission" date="2025-08" db="UniProtKB">
        <authorList>
            <consortium name="Ensembl"/>
        </authorList>
    </citation>
    <scope>IDENTIFICATION</scope>
</reference>
<proteinExistence type="predicted"/>
<dbReference type="SMART" id="SM00406">
    <property type="entry name" value="IGv"/>
    <property type="match status" value="1"/>
</dbReference>
<accession>A0A8C8RIM1</accession>
<keyword evidence="6" id="KW-0472">Membrane</keyword>
<dbReference type="InterPro" id="IPR003599">
    <property type="entry name" value="Ig_sub"/>
</dbReference>
<keyword evidence="8" id="KW-0675">Receptor</keyword>
<evidence type="ECO:0000256" key="4">
    <source>
        <dbReference type="ARBA" id="ARBA00022729"/>
    </source>
</evidence>
<dbReference type="GO" id="GO:0006955">
    <property type="term" value="P:immune response"/>
    <property type="evidence" value="ECO:0007669"/>
    <property type="project" value="TreeGrafter"/>
</dbReference>
<evidence type="ECO:0000256" key="6">
    <source>
        <dbReference type="ARBA" id="ARBA00023136"/>
    </source>
</evidence>
<evidence type="ECO:0000256" key="5">
    <source>
        <dbReference type="ARBA" id="ARBA00022989"/>
    </source>
</evidence>
<keyword evidence="7" id="KW-1015">Disulfide bond</keyword>
<evidence type="ECO:0000313" key="13">
    <source>
        <dbReference type="Proteomes" id="UP000694393"/>
    </source>
</evidence>
<dbReference type="InterPro" id="IPR013106">
    <property type="entry name" value="Ig_V-set"/>
</dbReference>
<dbReference type="Proteomes" id="UP000694393">
    <property type="component" value="Unplaced"/>
</dbReference>
<sequence length="169" mass="19064">MRIILVPQPLPLPLIMVSVEQIIAPPPPCPTMCSTCMCPDYLEAVYQLPSISAQARNSVTLPCNFTYPQDIEPVKDLQVSWRRGDFHGEFIYSHSEGFTHPDYQGRIVLVRDQPGNHTASICINHLRTSDANKYFCQLRVQKNDGTWEQWRNIPGTKLKVSGESPPSLA</sequence>
<feature type="domain" description="Ig-like" evidence="11">
    <location>
        <begin position="39"/>
        <end position="138"/>
    </location>
</feature>
<dbReference type="PROSITE" id="PS50835">
    <property type="entry name" value="IG_LIKE"/>
    <property type="match status" value="1"/>
</dbReference>
<keyword evidence="3" id="KW-0812">Transmembrane</keyword>
<organism evidence="12 13">
    <name type="scientific">Pelusios castaneus</name>
    <name type="common">West African mud turtle</name>
    <dbReference type="NCBI Taxonomy" id="367368"/>
    <lineage>
        <taxon>Eukaryota</taxon>
        <taxon>Metazoa</taxon>
        <taxon>Chordata</taxon>
        <taxon>Craniata</taxon>
        <taxon>Vertebrata</taxon>
        <taxon>Euteleostomi</taxon>
        <taxon>Archelosauria</taxon>
        <taxon>Testudinata</taxon>
        <taxon>Testudines</taxon>
        <taxon>Pleurodira</taxon>
        <taxon>Pelomedusidae</taxon>
        <taxon>Pelusios</taxon>
    </lineage>
</organism>
<evidence type="ECO:0000256" key="9">
    <source>
        <dbReference type="ARBA" id="ARBA00023180"/>
    </source>
</evidence>
<dbReference type="InterPro" id="IPR013783">
    <property type="entry name" value="Ig-like_fold"/>
</dbReference>
<dbReference type="GO" id="GO:0031295">
    <property type="term" value="P:T cell costimulation"/>
    <property type="evidence" value="ECO:0007669"/>
    <property type="project" value="TreeGrafter"/>
</dbReference>
<reference evidence="12" key="2">
    <citation type="submission" date="2025-09" db="UniProtKB">
        <authorList>
            <consortium name="Ensembl"/>
        </authorList>
    </citation>
    <scope>IDENTIFICATION</scope>
</reference>
<evidence type="ECO:0000256" key="2">
    <source>
        <dbReference type="ARBA" id="ARBA00022475"/>
    </source>
</evidence>
<keyword evidence="4" id="KW-0732">Signal</keyword>
<evidence type="ECO:0000256" key="8">
    <source>
        <dbReference type="ARBA" id="ARBA00023170"/>
    </source>
</evidence>
<keyword evidence="2" id="KW-1003">Cell membrane</keyword>
<dbReference type="Ensembl" id="ENSPCET00000005468.1">
    <property type="protein sequence ID" value="ENSPCEP00000005280.1"/>
    <property type="gene ID" value="ENSPCEG00000004300.1"/>
</dbReference>
<evidence type="ECO:0000256" key="1">
    <source>
        <dbReference type="ARBA" id="ARBA00004251"/>
    </source>
</evidence>
<dbReference type="SMART" id="SM00409">
    <property type="entry name" value="IG"/>
    <property type="match status" value="1"/>
</dbReference>
<evidence type="ECO:0000256" key="3">
    <source>
        <dbReference type="ARBA" id="ARBA00022692"/>
    </source>
</evidence>